<evidence type="ECO:0000256" key="3">
    <source>
        <dbReference type="ARBA" id="ARBA00023027"/>
    </source>
</evidence>
<feature type="domain" description="Aldehyde dehydrogenase" evidence="9">
    <location>
        <begin position="10"/>
        <end position="438"/>
    </location>
</feature>
<dbReference type="GO" id="GO:0004029">
    <property type="term" value="F:aldehyde dehydrogenase (NAD+) activity"/>
    <property type="evidence" value="ECO:0007669"/>
    <property type="project" value="TreeGrafter"/>
</dbReference>
<dbReference type="PIRSF" id="PIRSF036492">
    <property type="entry name" value="ALDH"/>
    <property type="match status" value="1"/>
</dbReference>
<proteinExistence type="inferred from homology"/>
<dbReference type="Gene3D" id="3.40.309.10">
    <property type="entry name" value="Aldehyde Dehydrogenase, Chain A, domain 2"/>
    <property type="match status" value="1"/>
</dbReference>
<evidence type="ECO:0000256" key="1">
    <source>
        <dbReference type="ARBA" id="ARBA00009986"/>
    </source>
</evidence>
<dbReference type="SUPFAM" id="SSF53720">
    <property type="entry name" value="ALDH-like"/>
    <property type="match status" value="1"/>
</dbReference>
<keyword evidence="3" id="KW-0520">NAD</keyword>
<evidence type="ECO:0000256" key="7">
    <source>
        <dbReference type="RuleBase" id="RU003345"/>
    </source>
</evidence>
<dbReference type="PROSITE" id="PS00687">
    <property type="entry name" value="ALDEHYDE_DEHYDR_GLU"/>
    <property type="match status" value="1"/>
</dbReference>
<feature type="active site" evidence="5 6">
    <location>
        <position position="219"/>
    </location>
</feature>
<dbReference type="FunFam" id="3.40.605.10:FF:000004">
    <property type="entry name" value="Aldehyde dehydrogenase"/>
    <property type="match status" value="1"/>
</dbReference>
<dbReference type="InterPro" id="IPR029510">
    <property type="entry name" value="Ald_DH_CS_GLU"/>
</dbReference>
<evidence type="ECO:0000256" key="6">
    <source>
        <dbReference type="PROSITE-ProRule" id="PRU10007"/>
    </source>
</evidence>
<sequence>MSAVLQNTPVEAIPQIVENLRSAFATGKTRSVEYRKKQLKQLYFLIHDNEKAFVEAIRKDLGRPAMETVFGEVISIKNEIVDTVKNLDKWAKPTTVKAGAAYMLHTTQINKDPKGTVLVMGAWNYPITVQIGPMVSAIAAGNTTVLKPSELSANCAQLIADLWPKYMDPETTVVVNGAIDQSTAILDQRFEHIFYTGSGNVGRIVAAKASKWLCPVSLELGGKSPVIIDHTADLKIAAHRVLWAKLYNTGQTCVAPDYILIERSIQDRFAAELVQAAKEYWPSMTKDVRDFGRIVNERHWKRVQSLISQSKGEIVMGGAEYSEESEKFVPLTVLKNVHPDDATMDDEIFGPVLPMVPVDNVREAIDFINARDQPLALYFFTANDATAEYIMTYTRSGSAVRGDMLLQYVINELPFGGTGPSGYGAYHGKHGFDTFSHQRAYVEEPANGILGRVVEAIMSSRYPPYTPRKLALFRYTLSHSAFFGRPKNPNESNTSLDRGVPKQVRTKL</sequence>
<dbReference type="GO" id="GO:0005737">
    <property type="term" value="C:cytoplasm"/>
    <property type="evidence" value="ECO:0007669"/>
    <property type="project" value="TreeGrafter"/>
</dbReference>
<evidence type="ECO:0000256" key="5">
    <source>
        <dbReference type="PIRSR" id="PIRSR036492-1"/>
    </source>
</evidence>
<evidence type="ECO:0000256" key="2">
    <source>
        <dbReference type="ARBA" id="ARBA00023002"/>
    </source>
</evidence>
<dbReference type="FunFam" id="3.40.309.10:FF:000003">
    <property type="entry name" value="Aldehyde dehydrogenase"/>
    <property type="match status" value="1"/>
</dbReference>
<dbReference type="EMBL" id="KZ454991">
    <property type="protein sequence ID" value="PKI83653.1"/>
    <property type="molecule type" value="Genomic_DNA"/>
</dbReference>
<accession>A0A2N1JAU3</accession>
<dbReference type="Proteomes" id="UP000232875">
    <property type="component" value="Unassembled WGS sequence"/>
</dbReference>
<evidence type="ECO:0000256" key="8">
    <source>
        <dbReference type="SAM" id="MobiDB-lite"/>
    </source>
</evidence>
<feature type="region of interest" description="Disordered" evidence="8">
    <location>
        <begin position="484"/>
        <end position="508"/>
    </location>
</feature>
<evidence type="ECO:0000256" key="4">
    <source>
        <dbReference type="PIRNR" id="PIRNR036492"/>
    </source>
</evidence>
<dbReference type="InterPro" id="IPR016161">
    <property type="entry name" value="Ald_DH/histidinol_DH"/>
</dbReference>
<dbReference type="PANTHER" id="PTHR43570">
    <property type="entry name" value="ALDEHYDE DEHYDROGENASE"/>
    <property type="match status" value="1"/>
</dbReference>
<dbReference type="OrthoDB" id="440325at2759"/>
<dbReference type="InterPro" id="IPR015590">
    <property type="entry name" value="Aldehyde_DH_dom"/>
</dbReference>
<keyword evidence="2 4" id="KW-0560">Oxidoreductase</keyword>
<dbReference type="InterPro" id="IPR016163">
    <property type="entry name" value="Ald_DH_C"/>
</dbReference>
<evidence type="ECO:0000259" key="9">
    <source>
        <dbReference type="Pfam" id="PF00171"/>
    </source>
</evidence>
<protein>
    <recommendedName>
        <fullName evidence="4">Aldehyde dehydrogenase</fullName>
    </recommendedName>
</protein>
<dbReference type="AlphaFoldDB" id="A0A2N1JAU3"/>
<dbReference type="PANTHER" id="PTHR43570:SF16">
    <property type="entry name" value="ALDEHYDE DEHYDROGENASE TYPE III, ISOFORM Q"/>
    <property type="match status" value="1"/>
</dbReference>
<dbReference type="InterPro" id="IPR016162">
    <property type="entry name" value="Ald_DH_N"/>
</dbReference>
<evidence type="ECO:0000313" key="11">
    <source>
        <dbReference type="Proteomes" id="UP000232875"/>
    </source>
</evidence>
<dbReference type="Pfam" id="PF00171">
    <property type="entry name" value="Aldedh"/>
    <property type="match status" value="1"/>
</dbReference>
<reference evidence="10 11" key="1">
    <citation type="submission" date="2017-10" db="EMBL/GenBank/DDBJ databases">
        <title>A novel species of cold-tolerant Malassezia isolated from bats.</title>
        <authorList>
            <person name="Lorch J.M."/>
            <person name="Palmer J.M."/>
            <person name="Vanderwolf K.J."/>
            <person name="Schmidt K.Z."/>
            <person name="Verant M.L."/>
            <person name="Weller T.J."/>
            <person name="Blehert D.S."/>
        </authorList>
    </citation>
    <scope>NUCLEOTIDE SEQUENCE [LARGE SCALE GENOMIC DNA]</scope>
    <source>
        <strain evidence="10 11">NWHC:44797-103</strain>
    </source>
</reference>
<dbReference type="PROSITE" id="PS00070">
    <property type="entry name" value="ALDEHYDE_DEHYDR_CYS"/>
    <property type="match status" value="1"/>
</dbReference>
<organism evidence="10 11">
    <name type="scientific">Malassezia vespertilionis</name>
    <dbReference type="NCBI Taxonomy" id="2020962"/>
    <lineage>
        <taxon>Eukaryota</taxon>
        <taxon>Fungi</taxon>
        <taxon>Dikarya</taxon>
        <taxon>Basidiomycota</taxon>
        <taxon>Ustilaginomycotina</taxon>
        <taxon>Malasseziomycetes</taxon>
        <taxon>Malasseziales</taxon>
        <taxon>Malasseziaceae</taxon>
        <taxon>Malassezia</taxon>
    </lineage>
</organism>
<dbReference type="STRING" id="2020962.A0A2N1JAU3"/>
<dbReference type="Gene3D" id="3.40.605.10">
    <property type="entry name" value="Aldehyde Dehydrogenase, Chain A, domain 1"/>
    <property type="match status" value="1"/>
</dbReference>
<name>A0A2N1JAU3_9BASI</name>
<dbReference type="InterPro" id="IPR012394">
    <property type="entry name" value="Aldehyde_DH_NAD(P)"/>
</dbReference>
<feature type="active site" evidence="5">
    <location>
        <position position="253"/>
    </location>
</feature>
<gene>
    <name evidence="10" type="ORF">MVES_002610</name>
</gene>
<comment type="similarity">
    <text evidence="1 4 7">Belongs to the aldehyde dehydrogenase family.</text>
</comment>
<dbReference type="GO" id="GO:0006081">
    <property type="term" value="P:aldehyde metabolic process"/>
    <property type="evidence" value="ECO:0007669"/>
    <property type="project" value="InterPro"/>
</dbReference>
<evidence type="ECO:0000313" key="10">
    <source>
        <dbReference type="EMBL" id="PKI83653.1"/>
    </source>
</evidence>
<dbReference type="CDD" id="cd07135">
    <property type="entry name" value="ALDH_F14-YMR110C"/>
    <property type="match status" value="1"/>
</dbReference>
<keyword evidence="11" id="KW-1185">Reference proteome</keyword>
<dbReference type="InterPro" id="IPR016160">
    <property type="entry name" value="Ald_DH_CS_CYS"/>
</dbReference>